<dbReference type="Gene3D" id="3.30.200.20">
    <property type="entry name" value="Phosphorylase Kinase, domain 1"/>
    <property type="match status" value="1"/>
</dbReference>
<keyword evidence="6 10" id="KW-1133">Transmembrane helix</keyword>
<evidence type="ECO:0000256" key="7">
    <source>
        <dbReference type="ARBA" id="ARBA00023136"/>
    </source>
</evidence>
<evidence type="ECO:0000256" key="5">
    <source>
        <dbReference type="ARBA" id="ARBA00022737"/>
    </source>
</evidence>
<evidence type="ECO:0000259" key="12">
    <source>
        <dbReference type="PROSITE" id="PS50011"/>
    </source>
</evidence>
<dbReference type="Gene3D" id="1.10.510.10">
    <property type="entry name" value="Transferase(Phosphotransferase) domain 1"/>
    <property type="match status" value="1"/>
</dbReference>
<dbReference type="Gene3D" id="3.80.10.10">
    <property type="entry name" value="Ribonuclease Inhibitor"/>
    <property type="match status" value="2"/>
</dbReference>
<protein>
    <recommendedName>
        <fullName evidence="12">Protein kinase domain-containing protein</fullName>
    </recommendedName>
</protein>
<feature type="domain" description="Protein kinase" evidence="12">
    <location>
        <begin position="340"/>
        <end position="617"/>
    </location>
</feature>
<dbReference type="EMBL" id="CP136898">
    <property type="protein sequence ID" value="WOL20407.1"/>
    <property type="molecule type" value="Genomic_DNA"/>
</dbReference>
<dbReference type="InterPro" id="IPR011009">
    <property type="entry name" value="Kinase-like_dom_sf"/>
</dbReference>
<feature type="compositionally biased region" description="Polar residues" evidence="9">
    <location>
        <begin position="652"/>
        <end position="661"/>
    </location>
</feature>
<evidence type="ECO:0000256" key="4">
    <source>
        <dbReference type="ARBA" id="ARBA00022729"/>
    </source>
</evidence>
<evidence type="ECO:0000256" key="10">
    <source>
        <dbReference type="SAM" id="Phobius"/>
    </source>
</evidence>
<dbReference type="InterPro" id="IPR000719">
    <property type="entry name" value="Prot_kinase_dom"/>
</dbReference>
<evidence type="ECO:0000256" key="9">
    <source>
        <dbReference type="SAM" id="MobiDB-lite"/>
    </source>
</evidence>
<feature type="region of interest" description="Disordered" evidence="9">
    <location>
        <begin position="297"/>
        <end position="317"/>
    </location>
</feature>
<dbReference type="PANTHER" id="PTHR48007:SF53">
    <property type="entry name" value="OS01G0711200 PROTEIN"/>
    <property type="match status" value="1"/>
</dbReference>
<dbReference type="InterPro" id="IPR001245">
    <property type="entry name" value="Ser-Thr/Tyr_kinase_cat_dom"/>
</dbReference>
<dbReference type="PROSITE" id="PS50011">
    <property type="entry name" value="PROTEIN_KINASE_DOM"/>
    <property type="match status" value="1"/>
</dbReference>
<dbReference type="InterPro" id="IPR013210">
    <property type="entry name" value="LRR_N_plant-typ"/>
</dbReference>
<reference evidence="13 14" key="1">
    <citation type="submission" date="2023-10" db="EMBL/GenBank/DDBJ databases">
        <title>Chromosome-scale genome assembly provides insights into flower coloration mechanisms of Canna indica.</title>
        <authorList>
            <person name="Li C."/>
        </authorList>
    </citation>
    <scope>NUCLEOTIDE SEQUENCE [LARGE SCALE GENOMIC DNA]</scope>
    <source>
        <tissue evidence="13">Flower</tissue>
    </source>
</reference>
<dbReference type="AlphaFoldDB" id="A0AAQ3L6U2"/>
<evidence type="ECO:0000313" key="14">
    <source>
        <dbReference type="Proteomes" id="UP001327560"/>
    </source>
</evidence>
<dbReference type="InterPro" id="IPR001611">
    <property type="entry name" value="Leu-rich_rpt"/>
</dbReference>
<feature type="transmembrane region" description="Helical" evidence="10">
    <location>
        <begin position="261"/>
        <end position="287"/>
    </location>
</feature>
<evidence type="ECO:0000256" key="1">
    <source>
        <dbReference type="ARBA" id="ARBA00004370"/>
    </source>
</evidence>
<dbReference type="SUPFAM" id="SSF56112">
    <property type="entry name" value="Protein kinase-like (PK-like)"/>
    <property type="match status" value="1"/>
</dbReference>
<dbReference type="Pfam" id="PF07714">
    <property type="entry name" value="PK_Tyr_Ser-Thr"/>
    <property type="match status" value="1"/>
</dbReference>
<dbReference type="GO" id="GO:0004672">
    <property type="term" value="F:protein kinase activity"/>
    <property type="evidence" value="ECO:0007669"/>
    <property type="project" value="InterPro"/>
</dbReference>
<dbReference type="FunFam" id="3.80.10.10:FF:000041">
    <property type="entry name" value="LRR receptor-like serine/threonine-protein kinase ERECTA"/>
    <property type="match status" value="1"/>
</dbReference>
<evidence type="ECO:0000256" key="2">
    <source>
        <dbReference type="ARBA" id="ARBA00022614"/>
    </source>
</evidence>
<dbReference type="InterPro" id="IPR032675">
    <property type="entry name" value="LRR_dom_sf"/>
</dbReference>
<name>A0AAQ3L6U2_9LILI</name>
<dbReference type="GO" id="GO:0005524">
    <property type="term" value="F:ATP binding"/>
    <property type="evidence" value="ECO:0007669"/>
    <property type="project" value="InterPro"/>
</dbReference>
<keyword evidence="3 10" id="KW-0812">Transmembrane</keyword>
<evidence type="ECO:0000313" key="13">
    <source>
        <dbReference type="EMBL" id="WOL20407.1"/>
    </source>
</evidence>
<sequence length="661" mass="72169">MTPSLLPRLFFFIPFLLAAAAGSLPSRNPDLLPLLAFKLSLSSPASAVHVLSSWDPAVDPCSSWHGVYCRRGRVARLVLEGSDLDGPIHHLARLPHLGFLSLSNNSFSFPLHQLDLSLSPWQAHLKILHLSHNRFSGPFPTAFLSLRRLRRLDLAGNLISGFIPPEIGVFLRHLLTLRLEENNLSGNIPASVGFIPELTVLNVSHNRLAGEIPGKLSYFPPSSFVANPGLCGVPLPHKCPNDLAASSADPRPPPSTQGRKMWKWTVVIAAAAAAITASIAATVVALFRFRKWARRKGETTTKVDGEDQEEKEEDERGSLGRMEWFDEGRCTAFALEDLMRGSAEMLGRGAVGSTYRVVMEGGGGGGGGGEETVAVVVKRVRRKTTKEKKGIKEEERLLKEMGRWRHTNVVSLRAYHYSSSGEELLLVYDFLPNGSLSNLLHGNRGPGRIPLEWTSRLKLALGAAKGLAYLHSASNSMLSHQHLTSSNILIDDDGNACVSDFALLELLSPLPSPSSFNSTSSHTAATEATRRAGSDVYSFGIILLEMLTGRPAVGEEDLAKWVQTVVRQEWTSEVFDIELMRGKAAEDEMFALLQVALLCVAQEAKDRPRMGVVHKMIEDIRDRGNRRSGGSISPSLNDHSYDDGSSPCLSEDTPTITSCSR</sequence>
<organism evidence="13 14">
    <name type="scientific">Canna indica</name>
    <name type="common">Indian-shot</name>
    <dbReference type="NCBI Taxonomy" id="4628"/>
    <lineage>
        <taxon>Eukaryota</taxon>
        <taxon>Viridiplantae</taxon>
        <taxon>Streptophyta</taxon>
        <taxon>Embryophyta</taxon>
        <taxon>Tracheophyta</taxon>
        <taxon>Spermatophyta</taxon>
        <taxon>Magnoliopsida</taxon>
        <taxon>Liliopsida</taxon>
        <taxon>Zingiberales</taxon>
        <taxon>Cannaceae</taxon>
        <taxon>Canna</taxon>
    </lineage>
</organism>
<evidence type="ECO:0000256" key="3">
    <source>
        <dbReference type="ARBA" id="ARBA00022692"/>
    </source>
</evidence>
<keyword evidence="4 11" id="KW-0732">Signal</keyword>
<evidence type="ECO:0000256" key="8">
    <source>
        <dbReference type="ARBA" id="ARBA00023180"/>
    </source>
</evidence>
<keyword evidence="2" id="KW-0433">Leucine-rich repeat</keyword>
<comment type="subcellular location">
    <subcellularLocation>
        <location evidence="1">Membrane</location>
    </subcellularLocation>
</comment>
<dbReference type="Pfam" id="PF13855">
    <property type="entry name" value="LRR_8"/>
    <property type="match status" value="1"/>
</dbReference>
<dbReference type="InterPro" id="IPR046959">
    <property type="entry name" value="PRK1-6/SRF4-like"/>
</dbReference>
<dbReference type="Pfam" id="PF08263">
    <property type="entry name" value="LRRNT_2"/>
    <property type="match status" value="1"/>
</dbReference>
<keyword evidence="5" id="KW-0677">Repeat</keyword>
<dbReference type="GO" id="GO:0016020">
    <property type="term" value="C:membrane"/>
    <property type="evidence" value="ECO:0007669"/>
    <property type="project" value="UniProtKB-SubCell"/>
</dbReference>
<gene>
    <name evidence="13" type="ORF">Cni_G29212</name>
</gene>
<dbReference type="PANTHER" id="PTHR48007">
    <property type="entry name" value="LEUCINE-RICH REPEAT RECEPTOR-LIKE PROTEIN KINASE PXC1"/>
    <property type="match status" value="1"/>
</dbReference>
<feature type="compositionally biased region" description="Polar residues" evidence="9">
    <location>
        <begin position="628"/>
        <end position="638"/>
    </location>
</feature>
<keyword evidence="7 10" id="KW-0472">Membrane</keyword>
<feature type="signal peptide" evidence="11">
    <location>
        <begin position="1"/>
        <end position="21"/>
    </location>
</feature>
<proteinExistence type="predicted"/>
<evidence type="ECO:0000256" key="6">
    <source>
        <dbReference type="ARBA" id="ARBA00022989"/>
    </source>
</evidence>
<evidence type="ECO:0000256" key="11">
    <source>
        <dbReference type="SAM" id="SignalP"/>
    </source>
</evidence>
<feature type="chain" id="PRO_5042859210" description="Protein kinase domain-containing protein" evidence="11">
    <location>
        <begin position="22"/>
        <end position="661"/>
    </location>
</feature>
<dbReference type="Pfam" id="PF00560">
    <property type="entry name" value="LRR_1"/>
    <property type="match status" value="1"/>
</dbReference>
<dbReference type="Proteomes" id="UP001327560">
    <property type="component" value="Chromosome 9"/>
</dbReference>
<keyword evidence="14" id="KW-1185">Reference proteome</keyword>
<feature type="region of interest" description="Disordered" evidence="9">
    <location>
        <begin position="623"/>
        <end position="661"/>
    </location>
</feature>
<keyword evidence="8" id="KW-0325">Glycoprotein</keyword>
<accession>A0AAQ3L6U2</accession>
<dbReference type="SUPFAM" id="SSF52058">
    <property type="entry name" value="L domain-like"/>
    <property type="match status" value="1"/>
</dbReference>